<dbReference type="PROSITE" id="PS50294">
    <property type="entry name" value="WD_REPEATS_REGION"/>
    <property type="match status" value="1"/>
</dbReference>
<reference evidence="7 8" key="1">
    <citation type="submission" date="2014-06" db="EMBL/GenBank/DDBJ databases">
        <authorList>
            <person name="Swart Estienne"/>
        </authorList>
    </citation>
    <scope>NUCLEOTIDE SEQUENCE [LARGE SCALE GENOMIC DNA]</scope>
    <source>
        <strain evidence="7 8">130c</strain>
    </source>
</reference>
<proteinExistence type="predicted"/>
<gene>
    <name evidence="7" type="primary">Contig15397.g16412</name>
    <name evidence="7" type="ORF">STYLEM_4022</name>
</gene>
<dbReference type="InterPro" id="IPR011047">
    <property type="entry name" value="Quinoprotein_ADH-like_sf"/>
</dbReference>
<evidence type="ECO:0000256" key="1">
    <source>
        <dbReference type="ARBA" id="ARBA00022574"/>
    </source>
</evidence>
<dbReference type="EMBL" id="CCKQ01003896">
    <property type="protein sequence ID" value="CDW75037.1"/>
    <property type="molecule type" value="Genomic_DNA"/>
</dbReference>
<feature type="domain" description="EML-like first beta-propeller" evidence="5">
    <location>
        <begin position="132"/>
        <end position="340"/>
    </location>
</feature>
<sequence>MDKKKDTKKTAADEEADNVEIDEETKREANGKRVVIDKETGKAKEVDAYDRGEKKKKNPENAKAIFSSNLEQSIIPQNIIIPLRKYNHKGQAVFMVAALGIVLDTEKNEMKTFGGVETKMVAKNVADDSKFHMDDILSLDVSLDRRLVVTGQVGKAPSIHVWDSETCESQSFFRLKEGSRGVAAISLSPCLRYVACVDLHNDHHVVIYNIKRSKQLLVIEGSKDKIIHCAWSKKQDDLRFCTVGVKEIKFWNPADATKRLFAKGTVGGKAQLTSFNSVCFDVEGTSYTSGANGLIYVWDANCQFDRTLKAHTNEVTALVHEQGKLISGGKDNKLVIYAAQGGNYTLEKTIDFETSYPRSIDYFNGKILAGLRSGSIYEVDEATEERKQLMASHHEGEAWGLEVIPEDNCLMTVGDDNKILIFDYEQKRFVKKGTLSEKDPKKEKLKKVTASTLSVYPPNQQGRAVAYCRGRGHIAVSNNIGKISIRLKENLDTKVATLRDPDEWCEVLRYSPCEKYLAAGSHDNAVYIYDVENNYSLYAKFAKHNSFVVSVDWSQDSTYIRSVCGAYEKLYYNVANKEFDAGGLSNTKDTQWATISSKVGWDVEGIYPSGEDGSHINGVDVSTDRTLVATGDDFGLLNVYRYPALNLKHKARSYSGHSEHVVRAIFTPDGQRIFTIGGYDKAVIQWRRK</sequence>
<feature type="region of interest" description="Disordered" evidence="4">
    <location>
        <begin position="1"/>
        <end position="37"/>
    </location>
</feature>
<keyword evidence="8" id="KW-1185">Reference proteome</keyword>
<dbReference type="InterPro" id="IPR050630">
    <property type="entry name" value="WD_repeat_EMAP"/>
</dbReference>
<keyword evidence="2" id="KW-0677">Repeat</keyword>
<accession>A0A077ZZK5</accession>
<dbReference type="InterPro" id="IPR001680">
    <property type="entry name" value="WD40_rpt"/>
</dbReference>
<dbReference type="Pfam" id="PF23414">
    <property type="entry name" value="Beta-prop_EML_2"/>
    <property type="match status" value="1"/>
</dbReference>
<dbReference type="OrthoDB" id="47802at2759"/>
<dbReference type="SUPFAM" id="SSF63829">
    <property type="entry name" value="Calcium-dependent phosphotriesterase"/>
    <property type="match status" value="1"/>
</dbReference>
<dbReference type="PROSITE" id="PS50082">
    <property type="entry name" value="WD_REPEATS_2"/>
    <property type="match status" value="1"/>
</dbReference>
<dbReference type="PANTHER" id="PTHR13720">
    <property type="entry name" value="WD-40 REPEAT PROTEIN"/>
    <property type="match status" value="1"/>
</dbReference>
<evidence type="ECO:0000259" key="6">
    <source>
        <dbReference type="Pfam" id="PF23414"/>
    </source>
</evidence>
<dbReference type="GO" id="GO:0008017">
    <property type="term" value="F:microtubule binding"/>
    <property type="evidence" value="ECO:0007669"/>
    <property type="project" value="TreeGrafter"/>
</dbReference>
<evidence type="ECO:0000313" key="7">
    <source>
        <dbReference type="EMBL" id="CDW75037.1"/>
    </source>
</evidence>
<protein>
    <submittedName>
        <fullName evidence="7">Ciliary wd repeat-containing protein ctxp80</fullName>
    </submittedName>
</protein>
<dbReference type="OMA" id="PNGREVC"/>
<feature type="compositionally biased region" description="Basic and acidic residues" evidence="4">
    <location>
        <begin position="1"/>
        <end position="12"/>
    </location>
</feature>
<evidence type="ECO:0000259" key="5">
    <source>
        <dbReference type="Pfam" id="PF23409"/>
    </source>
</evidence>
<organism evidence="7 8">
    <name type="scientific">Stylonychia lemnae</name>
    <name type="common">Ciliate</name>
    <dbReference type="NCBI Taxonomy" id="5949"/>
    <lineage>
        <taxon>Eukaryota</taxon>
        <taxon>Sar</taxon>
        <taxon>Alveolata</taxon>
        <taxon>Ciliophora</taxon>
        <taxon>Intramacronucleata</taxon>
        <taxon>Spirotrichea</taxon>
        <taxon>Stichotrichia</taxon>
        <taxon>Sporadotrichida</taxon>
        <taxon>Oxytrichidae</taxon>
        <taxon>Stylonychinae</taxon>
        <taxon>Stylonychia</taxon>
    </lineage>
</organism>
<evidence type="ECO:0000256" key="3">
    <source>
        <dbReference type="PROSITE-ProRule" id="PRU00221"/>
    </source>
</evidence>
<dbReference type="Pfam" id="PF23409">
    <property type="entry name" value="Beta-prop_EML"/>
    <property type="match status" value="1"/>
</dbReference>
<evidence type="ECO:0000313" key="8">
    <source>
        <dbReference type="Proteomes" id="UP000039865"/>
    </source>
</evidence>
<dbReference type="SUPFAM" id="SSF50998">
    <property type="entry name" value="Quinoprotein alcohol dehydrogenase-like"/>
    <property type="match status" value="1"/>
</dbReference>
<feature type="compositionally biased region" description="Acidic residues" evidence="4">
    <location>
        <begin position="13"/>
        <end position="23"/>
    </location>
</feature>
<dbReference type="InterPro" id="IPR055439">
    <property type="entry name" value="Beta-prop_EML_1st"/>
</dbReference>
<dbReference type="InParanoid" id="A0A077ZZK5"/>
<dbReference type="InterPro" id="IPR055442">
    <property type="entry name" value="Beta-prop_EML-like_2nd"/>
</dbReference>
<dbReference type="InterPro" id="IPR015943">
    <property type="entry name" value="WD40/YVTN_repeat-like_dom_sf"/>
</dbReference>
<dbReference type="Gene3D" id="2.130.10.10">
    <property type="entry name" value="YVTN repeat-like/Quinoprotein amine dehydrogenase"/>
    <property type="match status" value="2"/>
</dbReference>
<feature type="domain" description="EML-like second beta-propeller" evidence="6">
    <location>
        <begin position="399"/>
        <end position="687"/>
    </location>
</feature>
<dbReference type="SMART" id="SM00320">
    <property type="entry name" value="WD40"/>
    <property type="match status" value="10"/>
</dbReference>
<evidence type="ECO:0000256" key="2">
    <source>
        <dbReference type="ARBA" id="ARBA00022737"/>
    </source>
</evidence>
<dbReference type="PANTHER" id="PTHR13720:SF33">
    <property type="entry name" value="HELP DOMAIN-CONTAINING PROTEIN"/>
    <property type="match status" value="1"/>
</dbReference>
<dbReference type="Proteomes" id="UP000039865">
    <property type="component" value="Unassembled WGS sequence"/>
</dbReference>
<evidence type="ECO:0000256" key="4">
    <source>
        <dbReference type="SAM" id="MobiDB-lite"/>
    </source>
</evidence>
<name>A0A077ZZK5_STYLE</name>
<keyword evidence="1 3" id="KW-0853">WD repeat</keyword>
<dbReference type="AlphaFoldDB" id="A0A077ZZK5"/>
<feature type="repeat" description="WD" evidence="3">
    <location>
        <begin position="654"/>
        <end position="689"/>
    </location>
</feature>
<feature type="compositionally biased region" description="Basic and acidic residues" evidence="4">
    <location>
        <begin position="24"/>
        <end position="37"/>
    </location>
</feature>